<dbReference type="Pfam" id="PF10706">
    <property type="entry name" value="Aminoglyc_resit"/>
    <property type="match status" value="1"/>
</dbReference>
<dbReference type="STRING" id="1742358.GCA_001439605_04087"/>
<dbReference type="Proteomes" id="UP000293846">
    <property type="component" value="Unassembled WGS sequence"/>
</dbReference>
<dbReference type="OrthoDB" id="9800567at2"/>
<proteinExistence type="predicted"/>
<dbReference type="Gene3D" id="3.30.460.40">
    <property type="match status" value="1"/>
</dbReference>
<protein>
    <recommendedName>
        <fullName evidence="3">Amino acid transporter</fullName>
    </recommendedName>
</protein>
<gene>
    <name evidence="1" type="ORF">E0Y62_18950</name>
</gene>
<dbReference type="SUPFAM" id="SSF81301">
    <property type="entry name" value="Nucleotidyltransferase"/>
    <property type="match status" value="1"/>
</dbReference>
<evidence type="ECO:0000313" key="2">
    <source>
        <dbReference type="Proteomes" id="UP000293846"/>
    </source>
</evidence>
<name>A0A4R1AWC0_9BACI</name>
<accession>A0A4R1AWC0</accession>
<reference evidence="1 2" key="1">
    <citation type="submission" date="2019-03" db="EMBL/GenBank/DDBJ databases">
        <authorList>
            <person name="Jensen L."/>
            <person name="Storgaard J."/>
            <person name="Sulaj E."/>
            <person name="Schramm A."/>
            <person name="Marshall I.P.G."/>
        </authorList>
    </citation>
    <scope>NUCLEOTIDE SEQUENCE [LARGE SCALE GENOMIC DNA]</scope>
    <source>
        <strain evidence="1 2">2017H2G3</strain>
    </source>
</reference>
<dbReference type="EMBL" id="SJTH01000031">
    <property type="protein sequence ID" value="TCJ02511.1"/>
    <property type="molecule type" value="Genomic_DNA"/>
</dbReference>
<dbReference type="AlphaFoldDB" id="A0A4R1AWC0"/>
<sequence>MSFEQCQRINSLMSSFDKAWFIAGGWAIDLYIGKETREHKDIEIAVFRKDHLYLKDYLREWKFKKVIKGHFHTWGSEFLELPVHEIHASNLLNGDKIEILLNETKANDWIFRRDLRISYPLNSVWSFTKKGIPYLNPEIVLLYKAKNTREKDHQDFMTIKDYLDNEKKKWLRYALELHEPEHKWLQFLF</sequence>
<evidence type="ECO:0000313" key="1">
    <source>
        <dbReference type="EMBL" id="TCJ02511.1"/>
    </source>
</evidence>
<comment type="caution">
    <text evidence="1">The sequence shown here is derived from an EMBL/GenBank/DDBJ whole genome shotgun (WGS) entry which is preliminary data.</text>
</comment>
<dbReference type="InterPro" id="IPR043519">
    <property type="entry name" value="NT_sf"/>
</dbReference>
<organism evidence="1 2">
    <name type="scientific">Cytobacillus praedii</name>
    <dbReference type="NCBI Taxonomy" id="1742358"/>
    <lineage>
        <taxon>Bacteria</taxon>
        <taxon>Bacillati</taxon>
        <taxon>Bacillota</taxon>
        <taxon>Bacilli</taxon>
        <taxon>Bacillales</taxon>
        <taxon>Bacillaceae</taxon>
        <taxon>Cytobacillus</taxon>
    </lineage>
</organism>
<evidence type="ECO:0008006" key="3">
    <source>
        <dbReference type="Google" id="ProtNLM"/>
    </source>
</evidence>
<keyword evidence="2" id="KW-1185">Reference proteome</keyword>
<dbReference type="InterPro" id="IPR019646">
    <property type="entry name" value="Aminoglyc_AdlTrfase"/>
</dbReference>
<dbReference type="RefSeq" id="WP_057761794.1">
    <property type="nucleotide sequence ID" value="NZ_LMBX01000004.1"/>
</dbReference>